<organism evidence="8 9">
    <name type="scientific">Mucilaginibacter pocheonensis</name>
    <dbReference type="NCBI Taxonomy" id="398050"/>
    <lineage>
        <taxon>Bacteria</taxon>
        <taxon>Pseudomonadati</taxon>
        <taxon>Bacteroidota</taxon>
        <taxon>Sphingobacteriia</taxon>
        <taxon>Sphingobacteriales</taxon>
        <taxon>Sphingobacteriaceae</taxon>
        <taxon>Mucilaginibacter</taxon>
    </lineage>
</organism>
<feature type="transmembrane region" description="Helical" evidence="6">
    <location>
        <begin position="125"/>
        <end position="143"/>
    </location>
</feature>
<keyword evidence="3 6" id="KW-0812">Transmembrane</keyword>
<feature type="domain" description="RDD" evidence="7">
    <location>
        <begin position="173"/>
        <end position="316"/>
    </location>
</feature>
<keyword evidence="2" id="KW-1003">Cell membrane</keyword>
<name>A0ABU1T9G1_9SPHI</name>
<dbReference type="PANTHER" id="PTHR36115">
    <property type="entry name" value="PROLINE-RICH ANTIGEN HOMOLOG-RELATED"/>
    <property type="match status" value="1"/>
</dbReference>
<sequence>MLKKQLSAKSVVIICFAVPILGFLSEIYNRNYSYFIGAASDLASSLNLSWFNLWHSIFSNINVFNWIFYFLMLLGAIFLVASKGKETRLPRFGFALIIFHKALFSAYAIYTLFASTLSHRLSGTILFYVLYMLSRLVWIWLAWKVLEYFNKQKELETQTDTYGDEVSTSYVSASRQQRFMNLLIDMFMGILLFSVLIESLVYRDLHANILVKLYNVVGEKFTLIIVIAVCRLLYYIPFELLTGATPAKYFTETRVINNEGEKPGFGAVLKRSLARFIPFETFSFLMRDNGWHDRISGTAVIREKRTGVNGGRYLLIIPIGLMLWGLGYWSMEWYKDYKERTEYEVAQQRMKTDMLDKLEKINTNDFFELRSLGSDYYGGAPILLKVEKIAGDDVAFSVIPLNTNSSRTVSHTDIERTYEMFKDQNIYKKVSFKKQALRQAVRSPRSRETEANLGLLIGDRYYYIGSIDRYYEANIKLSDRISWGPHHIDIALLSVGWAADVTKISAEEGDIKFSTFAPLHLPSKGYGGSGYLFQIMGEMENGNDFKINLTLRDTLGRKQVYQLSGNCNDKNKVLTRLK</sequence>
<comment type="caution">
    <text evidence="8">The sequence shown here is derived from an EMBL/GenBank/DDBJ whole genome shotgun (WGS) entry which is preliminary data.</text>
</comment>
<evidence type="ECO:0000259" key="7">
    <source>
        <dbReference type="Pfam" id="PF06271"/>
    </source>
</evidence>
<keyword evidence="4 6" id="KW-1133">Transmembrane helix</keyword>
<accession>A0ABU1T9G1</accession>
<reference evidence="8 9" key="1">
    <citation type="submission" date="2023-07" db="EMBL/GenBank/DDBJ databases">
        <title>Sorghum-associated microbial communities from plants grown in Nebraska, USA.</title>
        <authorList>
            <person name="Schachtman D."/>
        </authorList>
    </citation>
    <scope>NUCLEOTIDE SEQUENCE [LARGE SCALE GENOMIC DNA]</scope>
    <source>
        <strain evidence="8 9">3262</strain>
    </source>
</reference>
<evidence type="ECO:0000313" key="9">
    <source>
        <dbReference type="Proteomes" id="UP001247620"/>
    </source>
</evidence>
<feature type="transmembrane region" description="Helical" evidence="6">
    <location>
        <begin position="63"/>
        <end position="81"/>
    </location>
</feature>
<evidence type="ECO:0000313" key="8">
    <source>
        <dbReference type="EMBL" id="MDR6942022.1"/>
    </source>
</evidence>
<evidence type="ECO:0000256" key="5">
    <source>
        <dbReference type="ARBA" id="ARBA00023136"/>
    </source>
</evidence>
<comment type="subcellular location">
    <subcellularLocation>
        <location evidence="1">Cell membrane</location>
        <topology evidence="1">Multi-pass membrane protein</topology>
    </subcellularLocation>
</comment>
<evidence type="ECO:0000256" key="1">
    <source>
        <dbReference type="ARBA" id="ARBA00004651"/>
    </source>
</evidence>
<dbReference type="PANTHER" id="PTHR36115:SF4">
    <property type="entry name" value="MEMBRANE PROTEIN"/>
    <property type="match status" value="1"/>
</dbReference>
<dbReference type="InterPro" id="IPR010432">
    <property type="entry name" value="RDD"/>
</dbReference>
<evidence type="ECO:0000256" key="4">
    <source>
        <dbReference type="ARBA" id="ARBA00022989"/>
    </source>
</evidence>
<evidence type="ECO:0000256" key="3">
    <source>
        <dbReference type="ARBA" id="ARBA00022692"/>
    </source>
</evidence>
<evidence type="ECO:0000256" key="2">
    <source>
        <dbReference type="ARBA" id="ARBA00022475"/>
    </source>
</evidence>
<feature type="transmembrane region" description="Helical" evidence="6">
    <location>
        <begin position="182"/>
        <end position="201"/>
    </location>
</feature>
<dbReference type="Proteomes" id="UP001247620">
    <property type="component" value="Unassembled WGS sequence"/>
</dbReference>
<dbReference type="RefSeq" id="WP_310094663.1">
    <property type="nucleotide sequence ID" value="NZ_JAVDUU010000002.1"/>
</dbReference>
<feature type="transmembrane region" description="Helical" evidence="6">
    <location>
        <begin position="93"/>
        <end position="113"/>
    </location>
</feature>
<feature type="transmembrane region" description="Helical" evidence="6">
    <location>
        <begin position="313"/>
        <end position="331"/>
    </location>
</feature>
<dbReference type="Pfam" id="PF06271">
    <property type="entry name" value="RDD"/>
    <property type="match status" value="1"/>
</dbReference>
<feature type="transmembrane region" description="Helical" evidence="6">
    <location>
        <begin position="6"/>
        <end position="25"/>
    </location>
</feature>
<evidence type="ECO:0000256" key="6">
    <source>
        <dbReference type="SAM" id="Phobius"/>
    </source>
</evidence>
<dbReference type="EMBL" id="JAVDUU010000002">
    <property type="protein sequence ID" value="MDR6942022.1"/>
    <property type="molecule type" value="Genomic_DNA"/>
</dbReference>
<feature type="transmembrane region" description="Helical" evidence="6">
    <location>
        <begin position="221"/>
        <end position="238"/>
    </location>
</feature>
<proteinExistence type="predicted"/>
<keyword evidence="5 6" id="KW-0472">Membrane</keyword>
<protein>
    <submittedName>
        <fullName evidence="8">RDD family membrane protein YckC</fullName>
    </submittedName>
</protein>
<keyword evidence="9" id="KW-1185">Reference proteome</keyword>
<gene>
    <name evidence="8" type="ORF">J2W55_001864</name>
</gene>
<dbReference type="InterPro" id="IPR051791">
    <property type="entry name" value="Pra-immunoreactive"/>
</dbReference>